<keyword evidence="2" id="KW-1185">Reference proteome</keyword>
<dbReference type="GO" id="GO:0004643">
    <property type="term" value="F:phosphoribosylaminoimidazolecarboxamide formyltransferase activity"/>
    <property type="evidence" value="ECO:0007669"/>
    <property type="project" value="InterPro"/>
</dbReference>
<dbReference type="SUPFAM" id="SSF53927">
    <property type="entry name" value="Cytidine deaminase-like"/>
    <property type="match status" value="1"/>
</dbReference>
<protein>
    <submittedName>
        <fullName evidence="1">Bifunctional purine biosynthesis protein PURH</fullName>
    </submittedName>
</protein>
<dbReference type="InterPro" id="IPR002695">
    <property type="entry name" value="PurH-like"/>
</dbReference>
<gene>
    <name evidence="1" type="ORF">DdX_08063</name>
</gene>
<dbReference type="PANTHER" id="PTHR11692:SF0">
    <property type="entry name" value="BIFUNCTIONAL PURINE BIOSYNTHESIS PROTEIN ATIC"/>
    <property type="match status" value="1"/>
</dbReference>
<proteinExistence type="predicted"/>
<comment type="caution">
    <text evidence="1">The sequence shown here is derived from an EMBL/GenBank/DDBJ whole genome shotgun (WGS) entry which is preliminary data.</text>
</comment>
<dbReference type="AlphaFoldDB" id="A0AAD4R7U2"/>
<dbReference type="Gene3D" id="3.40.140.20">
    <property type="match status" value="1"/>
</dbReference>
<evidence type="ECO:0000313" key="1">
    <source>
        <dbReference type="EMBL" id="KAI1715733.1"/>
    </source>
</evidence>
<dbReference type="EMBL" id="JAKKPZ010000011">
    <property type="protein sequence ID" value="KAI1715733.1"/>
    <property type="molecule type" value="Genomic_DNA"/>
</dbReference>
<evidence type="ECO:0000313" key="2">
    <source>
        <dbReference type="Proteomes" id="UP001201812"/>
    </source>
</evidence>
<organism evidence="1 2">
    <name type="scientific">Ditylenchus destructor</name>
    <dbReference type="NCBI Taxonomy" id="166010"/>
    <lineage>
        <taxon>Eukaryota</taxon>
        <taxon>Metazoa</taxon>
        <taxon>Ecdysozoa</taxon>
        <taxon>Nematoda</taxon>
        <taxon>Chromadorea</taxon>
        <taxon>Rhabditida</taxon>
        <taxon>Tylenchina</taxon>
        <taxon>Tylenchomorpha</taxon>
        <taxon>Sphaerularioidea</taxon>
        <taxon>Anguinidae</taxon>
        <taxon>Anguininae</taxon>
        <taxon>Ditylenchus</taxon>
    </lineage>
</organism>
<dbReference type="GO" id="GO:0005829">
    <property type="term" value="C:cytosol"/>
    <property type="evidence" value="ECO:0007669"/>
    <property type="project" value="TreeGrafter"/>
</dbReference>
<accession>A0AAD4R7U2</accession>
<dbReference type="PANTHER" id="PTHR11692">
    <property type="entry name" value="BIFUNCTIONAL PURINE BIOSYNTHESIS PROTEIN PURH"/>
    <property type="match status" value="1"/>
</dbReference>
<reference evidence="1" key="1">
    <citation type="submission" date="2022-01" db="EMBL/GenBank/DDBJ databases">
        <title>Genome Sequence Resource for Two Populations of Ditylenchus destructor, the Migratory Endoparasitic Phytonematode.</title>
        <authorList>
            <person name="Zhang H."/>
            <person name="Lin R."/>
            <person name="Xie B."/>
        </authorList>
    </citation>
    <scope>NUCLEOTIDE SEQUENCE</scope>
    <source>
        <strain evidence="1">BazhouSP</strain>
    </source>
</reference>
<sequence length="182" mass="20662">MEEDVPNTALRHWNSSDSSNVCTNFGSRSRERWLRQQDRILNLPWKPNVRRSEKSNVIDMLVSGMMFDLSPSNATTPSTLAPNANGQVNGTTSFEQWANIYFTDPVQPISMEERRAWLNTLTDVSVSSDAFFPFRDNIDCARQFGAKYIASPGGSNRDDEIIEACDEHDLVLIHTGIRLFHH</sequence>
<dbReference type="GO" id="GO:0006189">
    <property type="term" value="P:'de novo' IMP biosynthetic process"/>
    <property type="evidence" value="ECO:0007669"/>
    <property type="project" value="TreeGrafter"/>
</dbReference>
<name>A0AAD4R7U2_9BILA</name>
<dbReference type="InterPro" id="IPR024051">
    <property type="entry name" value="AICAR_Tfase_dup_dom_sf"/>
</dbReference>
<dbReference type="GO" id="GO:0003937">
    <property type="term" value="F:IMP cyclohydrolase activity"/>
    <property type="evidence" value="ECO:0007669"/>
    <property type="project" value="InterPro"/>
</dbReference>
<dbReference type="InterPro" id="IPR024050">
    <property type="entry name" value="AICAR_Tfase_insert_dom_sf"/>
</dbReference>
<dbReference type="InterPro" id="IPR016193">
    <property type="entry name" value="Cytidine_deaminase-like"/>
</dbReference>
<dbReference type="Gene3D" id="1.10.287.440">
    <property type="match status" value="1"/>
</dbReference>
<dbReference type="Proteomes" id="UP001201812">
    <property type="component" value="Unassembled WGS sequence"/>
</dbReference>